<name>A0A840ECG6_9BACT</name>
<dbReference type="RefSeq" id="WP_183495910.1">
    <property type="nucleotide sequence ID" value="NZ_JACIFF010000005.1"/>
</dbReference>
<dbReference type="Proteomes" id="UP000576209">
    <property type="component" value="Unassembled WGS sequence"/>
</dbReference>
<evidence type="ECO:0000313" key="3">
    <source>
        <dbReference type="EMBL" id="MBB4079678.1"/>
    </source>
</evidence>
<gene>
    <name evidence="3" type="ORF">GGR28_002303</name>
</gene>
<comment type="caution">
    <text evidence="3">The sequence shown here is derived from an EMBL/GenBank/DDBJ whole genome shotgun (WGS) entry which is preliminary data.</text>
</comment>
<dbReference type="InterPro" id="IPR027417">
    <property type="entry name" value="P-loop_NTPase"/>
</dbReference>
<protein>
    <submittedName>
        <fullName evidence="3">LPS sulfotransferase NodH</fullName>
    </submittedName>
</protein>
<dbReference type="Pfam" id="PF09037">
    <property type="entry name" value="Sulphotransf"/>
    <property type="match status" value="1"/>
</dbReference>
<keyword evidence="3" id="KW-0808">Transferase</keyword>
<organism evidence="3 4">
    <name type="scientific">Neolewinella aquimaris</name>
    <dbReference type="NCBI Taxonomy" id="1835722"/>
    <lineage>
        <taxon>Bacteria</taxon>
        <taxon>Pseudomonadati</taxon>
        <taxon>Bacteroidota</taxon>
        <taxon>Saprospiria</taxon>
        <taxon>Saprospirales</taxon>
        <taxon>Lewinellaceae</taxon>
        <taxon>Neolewinella</taxon>
    </lineage>
</organism>
<dbReference type="InterPro" id="IPR015124">
    <property type="entry name" value="Stf0"/>
</dbReference>
<dbReference type="EMBL" id="JACIFF010000005">
    <property type="protein sequence ID" value="MBB4079678.1"/>
    <property type="molecule type" value="Genomic_DNA"/>
</dbReference>
<evidence type="ECO:0000256" key="1">
    <source>
        <dbReference type="PIRSR" id="PIRSR021497-1"/>
    </source>
</evidence>
<feature type="domain" description="Sulphotransferase Stf0" evidence="2">
    <location>
        <begin position="10"/>
        <end position="244"/>
    </location>
</feature>
<evidence type="ECO:0000313" key="4">
    <source>
        <dbReference type="Proteomes" id="UP000576209"/>
    </source>
</evidence>
<dbReference type="InterPro" id="IPR024628">
    <property type="entry name" value="Sulfotransferase_Stf0_dom"/>
</dbReference>
<reference evidence="3 4" key="1">
    <citation type="submission" date="2020-08" db="EMBL/GenBank/DDBJ databases">
        <title>Genomic Encyclopedia of Type Strains, Phase IV (KMG-IV): sequencing the most valuable type-strain genomes for metagenomic binning, comparative biology and taxonomic classification.</title>
        <authorList>
            <person name="Goeker M."/>
        </authorList>
    </citation>
    <scope>NUCLEOTIDE SEQUENCE [LARGE SCALE GENOMIC DNA]</scope>
    <source>
        <strain evidence="3 4">DSM 105137</strain>
    </source>
</reference>
<keyword evidence="4" id="KW-1185">Reference proteome</keyword>
<dbReference type="Gene3D" id="3.40.50.300">
    <property type="entry name" value="P-loop containing nucleotide triphosphate hydrolases"/>
    <property type="match status" value="1"/>
</dbReference>
<evidence type="ECO:0000259" key="2">
    <source>
        <dbReference type="Pfam" id="PF09037"/>
    </source>
</evidence>
<sequence length="254" mass="29659">MPAYQPHTTYRIWFSQRNGSTLLCKGLEQTGVAGTPGEYFNLMESESLRGKYGIRTYDELKAKLWEIGGTPNGVFGIKHSLNQVILDEIRSLRGIGSQDSVDDEALLADLFPNCKHIYLTRRNKVRQAVSWWKAIKDNVWHLDADHNHTNDEAFYRDHYDFAALSHLFKEANLRECAIQEYFTKYGIRPLTLVYEDFIHSYRDTIRQLLHYLGIPADGVVIQDMYSSKTATERSELWVQRFRTDLQLEMEKKVW</sequence>
<accession>A0A840ECG6</accession>
<proteinExistence type="predicted"/>
<dbReference type="PIRSF" id="PIRSF021497">
    <property type="entry name" value="Sulphotransferase_Stf0"/>
    <property type="match status" value="1"/>
</dbReference>
<dbReference type="SUPFAM" id="SSF52540">
    <property type="entry name" value="P-loop containing nucleoside triphosphate hydrolases"/>
    <property type="match status" value="1"/>
</dbReference>
<dbReference type="AlphaFoldDB" id="A0A840ECG6"/>
<feature type="active site" description="Proton acceptor" evidence="1">
    <location>
        <position position="38"/>
    </location>
</feature>
<dbReference type="GO" id="GO:0016740">
    <property type="term" value="F:transferase activity"/>
    <property type="evidence" value="ECO:0007669"/>
    <property type="project" value="UniProtKB-KW"/>
</dbReference>